<organism evidence="1 2">
    <name type="scientific">Leeuwenhoekiella polynyae</name>
    <dbReference type="NCBI Taxonomy" id="1550906"/>
    <lineage>
        <taxon>Bacteria</taxon>
        <taxon>Pseudomonadati</taxon>
        <taxon>Bacteroidota</taxon>
        <taxon>Flavobacteriia</taxon>
        <taxon>Flavobacteriales</taxon>
        <taxon>Flavobacteriaceae</taxon>
        <taxon>Leeuwenhoekiella</taxon>
    </lineage>
</organism>
<keyword evidence="2" id="KW-1185">Reference proteome</keyword>
<comment type="caution">
    <text evidence="1">The sequence shown here is derived from an EMBL/GenBank/DDBJ whole genome shotgun (WGS) entry which is preliminary data.</text>
</comment>
<protein>
    <submittedName>
        <fullName evidence="1">Uncharacterized protein</fullName>
    </submittedName>
</protein>
<dbReference type="AlphaFoldDB" id="A0A4Q0NQP9"/>
<dbReference type="EMBL" id="QOVK01000029">
    <property type="protein sequence ID" value="RXG12821.1"/>
    <property type="molecule type" value="Genomic_DNA"/>
</dbReference>
<accession>A0A4Q0NQP9</accession>
<dbReference type="Proteomes" id="UP000289859">
    <property type="component" value="Unassembled WGS sequence"/>
</dbReference>
<name>A0A4Q0NQP9_9FLAO</name>
<evidence type="ECO:0000313" key="1">
    <source>
        <dbReference type="EMBL" id="RXG12821.1"/>
    </source>
</evidence>
<proteinExistence type="predicted"/>
<reference evidence="1 2" key="1">
    <citation type="submission" date="2018-07" db="EMBL/GenBank/DDBJ databases">
        <title>Leeuwenhoekiella genomics.</title>
        <authorList>
            <person name="Tahon G."/>
            <person name="Willems A."/>
        </authorList>
    </citation>
    <scope>NUCLEOTIDE SEQUENCE [LARGE SCALE GENOMIC DNA]</scope>
    <source>
        <strain evidence="1 2">LMG 29608</strain>
    </source>
</reference>
<gene>
    <name evidence="1" type="ORF">DSM02_3825</name>
</gene>
<evidence type="ECO:0000313" key="2">
    <source>
        <dbReference type="Proteomes" id="UP000289859"/>
    </source>
</evidence>
<sequence length="121" mass="14198">MKQKEIVIDRETSPDAEELITALFAVKRVNGIEGFILSYDEFSNKYKGTYAFQEFLSSLYHLVYTIDKCDVCFKSFDVTIYDLEHFDDYANARYKLCDRCKFLHNGPFRELGMRLDGDIAY</sequence>